<accession>A0AAE3HBW9</accession>
<reference evidence="1 2" key="1">
    <citation type="journal article" date="2011" name="Appl. Environ. Microbiol.">
        <title>Methanogenic archaea isolated from Taiwan's Chelungpu fault.</title>
        <authorList>
            <person name="Wu S.Y."/>
            <person name="Lai M.C."/>
        </authorList>
    </citation>
    <scope>NUCLEOTIDE SEQUENCE [LARGE SCALE GENOMIC DNA]</scope>
    <source>
        <strain evidence="1 2">St545Mb</strain>
    </source>
</reference>
<organism evidence="1 2">
    <name type="scientific">Methanolobus chelungpuianus</name>
    <dbReference type="NCBI Taxonomy" id="502115"/>
    <lineage>
        <taxon>Archaea</taxon>
        <taxon>Methanobacteriati</taxon>
        <taxon>Methanobacteriota</taxon>
        <taxon>Stenosarchaea group</taxon>
        <taxon>Methanomicrobia</taxon>
        <taxon>Methanosarcinales</taxon>
        <taxon>Methanosarcinaceae</taxon>
        <taxon>Methanolobus</taxon>
    </lineage>
</organism>
<evidence type="ECO:0000313" key="1">
    <source>
        <dbReference type="EMBL" id="MCQ6962938.1"/>
    </source>
</evidence>
<comment type="caution">
    <text evidence="1">The sequence shown here is derived from an EMBL/GenBank/DDBJ whole genome shotgun (WGS) entry which is preliminary data.</text>
</comment>
<proteinExistence type="predicted"/>
<gene>
    <name evidence="1" type="ORF">PV02_07695</name>
</gene>
<dbReference type="Proteomes" id="UP001206983">
    <property type="component" value="Unassembled WGS sequence"/>
</dbReference>
<dbReference type="AlphaFoldDB" id="A0AAE3HBW9"/>
<protein>
    <submittedName>
        <fullName evidence="1">Uncharacterized protein</fullName>
    </submittedName>
</protein>
<dbReference type="EMBL" id="JTEO01000004">
    <property type="protein sequence ID" value="MCQ6962938.1"/>
    <property type="molecule type" value="Genomic_DNA"/>
</dbReference>
<sequence>MIREPHRTTSIKSQIAYLISIKCIQRAIIIDRMPAVIMKAPMGLDRPCLSFAFSTLKPAINPISFFTRTKYPMSIKNAPMETNITDSATDVFSMVSGMKDKKKSRNRHDAGLISV</sequence>
<keyword evidence="2" id="KW-1185">Reference proteome</keyword>
<name>A0AAE3HBW9_9EURY</name>
<evidence type="ECO:0000313" key="2">
    <source>
        <dbReference type="Proteomes" id="UP001206983"/>
    </source>
</evidence>